<dbReference type="EMBL" id="CAJVPV010052088">
    <property type="protein sequence ID" value="CAG8780257.1"/>
    <property type="molecule type" value="Genomic_DNA"/>
</dbReference>
<keyword evidence="2" id="KW-1185">Reference proteome</keyword>
<accession>A0A9N9JFT7</accession>
<dbReference type="AlphaFoldDB" id="A0A9N9JFT7"/>
<organism evidence="1 2">
    <name type="scientific">Acaulospora morrowiae</name>
    <dbReference type="NCBI Taxonomy" id="94023"/>
    <lineage>
        <taxon>Eukaryota</taxon>
        <taxon>Fungi</taxon>
        <taxon>Fungi incertae sedis</taxon>
        <taxon>Mucoromycota</taxon>
        <taxon>Glomeromycotina</taxon>
        <taxon>Glomeromycetes</taxon>
        <taxon>Diversisporales</taxon>
        <taxon>Acaulosporaceae</taxon>
        <taxon>Acaulospora</taxon>
    </lineage>
</organism>
<reference evidence="1" key="1">
    <citation type="submission" date="2021-06" db="EMBL/GenBank/DDBJ databases">
        <authorList>
            <person name="Kallberg Y."/>
            <person name="Tangrot J."/>
            <person name="Rosling A."/>
        </authorList>
    </citation>
    <scope>NUCLEOTIDE SEQUENCE</scope>
    <source>
        <strain evidence="1">CL551</strain>
    </source>
</reference>
<feature type="non-terminal residue" evidence="1">
    <location>
        <position position="70"/>
    </location>
</feature>
<protein>
    <submittedName>
        <fullName evidence="1">16076_t:CDS:1</fullName>
    </submittedName>
</protein>
<proteinExistence type="predicted"/>
<name>A0A9N9JFT7_9GLOM</name>
<gene>
    <name evidence="1" type="ORF">AMORRO_LOCUS17262</name>
</gene>
<dbReference type="Proteomes" id="UP000789342">
    <property type="component" value="Unassembled WGS sequence"/>
</dbReference>
<sequence length="70" mass="8206">LRNINARMLSNNGRILISDNDKRDFDTREVLSKLKINGMQYEEMCANSHRKDEPLGNDYSSEILEVYLEE</sequence>
<comment type="caution">
    <text evidence="1">The sequence shown here is derived from an EMBL/GenBank/DDBJ whole genome shotgun (WGS) entry which is preliminary data.</text>
</comment>
<feature type="non-terminal residue" evidence="1">
    <location>
        <position position="1"/>
    </location>
</feature>
<evidence type="ECO:0000313" key="1">
    <source>
        <dbReference type="EMBL" id="CAG8780257.1"/>
    </source>
</evidence>
<evidence type="ECO:0000313" key="2">
    <source>
        <dbReference type="Proteomes" id="UP000789342"/>
    </source>
</evidence>